<keyword evidence="2 4" id="KW-0378">Hydrolase</keyword>
<dbReference type="Pfam" id="PF03266">
    <property type="entry name" value="NTPase_1"/>
    <property type="match status" value="1"/>
</dbReference>
<evidence type="ECO:0000256" key="4">
    <source>
        <dbReference type="HAMAP-Rule" id="MF_00796"/>
    </source>
</evidence>
<evidence type="ECO:0000256" key="2">
    <source>
        <dbReference type="ARBA" id="ARBA00022801"/>
    </source>
</evidence>
<comment type="catalytic activity">
    <reaction evidence="4">
        <text>a ribonucleoside 5'-triphosphate + H2O = a ribonucleoside 5'-diphosphate + phosphate + H(+)</text>
        <dbReference type="Rhea" id="RHEA:23680"/>
        <dbReference type="ChEBI" id="CHEBI:15377"/>
        <dbReference type="ChEBI" id="CHEBI:15378"/>
        <dbReference type="ChEBI" id="CHEBI:43474"/>
        <dbReference type="ChEBI" id="CHEBI:57930"/>
        <dbReference type="ChEBI" id="CHEBI:61557"/>
        <dbReference type="EC" id="3.6.1.15"/>
    </reaction>
</comment>
<accession>A0A2T9XCQ8</accession>
<comment type="caution">
    <text evidence="5">The sequence shown here is derived from an EMBL/GenBank/DDBJ whole genome shotgun (WGS) entry which is preliminary data.</text>
</comment>
<dbReference type="GO" id="GO:0017111">
    <property type="term" value="F:ribonucleoside triphosphate phosphatase activity"/>
    <property type="evidence" value="ECO:0007669"/>
    <property type="project" value="UniProtKB-UniRule"/>
</dbReference>
<dbReference type="EC" id="3.6.1.15" evidence="4"/>
<gene>
    <name evidence="5" type="ORF">DDW13_00100</name>
</gene>
<organism evidence="5 6">
    <name type="scientific">Acidianus hospitalis</name>
    <dbReference type="NCBI Taxonomy" id="563177"/>
    <lineage>
        <taxon>Archaea</taxon>
        <taxon>Thermoproteota</taxon>
        <taxon>Thermoprotei</taxon>
        <taxon>Sulfolobales</taxon>
        <taxon>Sulfolobaceae</taxon>
        <taxon>Acidianus</taxon>
    </lineage>
</organism>
<dbReference type="Gene3D" id="3.40.50.300">
    <property type="entry name" value="P-loop containing nucleotide triphosphate hydrolases"/>
    <property type="match status" value="1"/>
</dbReference>
<evidence type="ECO:0000313" key="5">
    <source>
        <dbReference type="EMBL" id="PVU77884.1"/>
    </source>
</evidence>
<dbReference type="AlphaFoldDB" id="A0A2T9XCQ8"/>
<dbReference type="InterPro" id="IPR027417">
    <property type="entry name" value="P-loop_NTPase"/>
</dbReference>
<dbReference type="NCBIfam" id="NF010248">
    <property type="entry name" value="PRK13695.1"/>
    <property type="match status" value="1"/>
</dbReference>
<dbReference type="PANTHER" id="PTHR43146">
    <property type="entry name" value="CANCER-RELATED NUCLEOSIDE-TRIPHOSPHATASE"/>
    <property type="match status" value="1"/>
</dbReference>
<feature type="binding site" evidence="4">
    <location>
        <begin position="7"/>
        <end position="14"/>
    </location>
    <ligand>
        <name>ATP</name>
        <dbReference type="ChEBI" id="CHEBI:30616"/>
    </ligand>
</feature>
<name>A0A2T9XCQ8_9CREN</name>
<dbReference type="InterPro" id="IPR004948">
    <property type="entry name" value="Nuc-triphosphatase_THEP1"/>
</dbReference>
<evidence type="ECO:0000256" key="1">
    <source>
        <dbReference type="ARBA" id="ARBA00022741"/>
    </source>
</evidence>
<dbReference type="SUPFAM" id="SSF52540">
    <property type="entry name" value="P-loop containing nucleoside triphosphate hydrolases"/>
    <property type="match status" value="1"/>
</dbReference>
<protein>
    <recommendedName>
        <fullName evidence="4">Nucleoside-triphosphatase DDW13_00100</fullName>
        <shortName evidence="4">NTPase</shortName>
        <ecNumber evidence="4">3.6.1.15</ecNumber>
    </recommendedName>
    <alternativeName>
        <fullName evidence="4">Nucleoside triphosphate phosphohydrolase</fullName>
    </alternativeName>
</protein>
<comment type="similarity">
    <text evidence="4">Belongs to the THEP1 NTPase family.</text>
</comment>
<comment type="function">
    <text evidence="4">Has nucleotide phosphatase activity towards ATP, GTP, CTP, TTP and UTP. May hydrolyze nucleoside diphosphates with lower efficiency.</text>
</comment>
<dbReference type="GO" id="GO:0005524">
    <property type="term" value="F:ATP binding"/>
    <property type="evidence" value="ECO:0007669"/>
    <property type="project" value="UniProtKB-UniRule"/>
</dbReference>
<reference evidence="5 6" key="1">
    <citation type="journal article" date="2015" name="Appl. Environ. Microbiol.">
        <title>Nanoarchaeota, Their Sulfolobales Host, and Nanoarchaeota Virus Distribution across Yellowstone National Park Hot Springs.</title>
        <authorList>
            <person name="Munson-McGee J.H."/>
            <person name="Field E.K."/>
            <person name="Bateson M."/>
            <person name="Rooney C."/>
            <person name="Stepanauskas R."/>
            <person name="Young M.J."/>
        </authorList>
    </citation>
    <scope>NUCLEOTIDE SEQUENCE [LARGE SCALE GENOMIC DNA]</scope>
    <source>
        <strain evidence="5">SCGC AC-742_N10</strain>
    </source>
</reference>
<keyword evidence="1 4" id="KW-0547">Nucleotide-binding</keyword>
<dbReference type="HAMAP" id="MF_00796">
    <property type="entry name" value="NTPase_1"/>
    <property type="match status" value="1"/>
</dbReference>
<keyword evidence="3 4" id="KW-0067">ATP-binding</keyword>
<dbReference type="PANTHER" id="PTHR43146:SF1">
    <property type="entry name" value="CANCER-RELATED NUCLEOSIDE-TRIPHOSPHATASE"/>
    <property type="match status" value="1"/>
</dbReference>
<feature type="binding site" evidence="4">
    <location>
        <begin position="96"/>
        <end position="103"/>
    </location>
    <ligand>
        <name>ATP</name>
        <dbReference type="ChEBI" id="CHEBI:30616"/>
    </ligand>
</feature>
<dbReference type="EMBL" id="QEFD01000006">
    <property type="protein sequence ID" value="PVU77884.1"/>
    <property type="molecule type" value="Genomic_DNA"/>
</dbReference>
<dbReference type="Proteomes" id="UP000245638">
    <property type="component" value="Unassembled WGS sequence"/>
</dbReference>
<evidence type="ECO:0000313" key="6">
    <source>
        <dbReference type="Proteomes" id="UP000245638"/>
    </source>
</evidence>
<evidence type="ECO:0000256" key="3">
    <source>
        <dbReference type="ARBA" id="ARBA00022840"/>
    </source>
</evidence>
<dbReference type="CDD" id="cd19482">
    <property type="entry name" value="RecA-like_Thep1"/>
    <property type="match status" value="1"/>
</dbReference>
<sequence>MRVFITGKPGVGKTTILMYVVKELIKRNYTVVGFYCPEVREGGRRIGFKIVSIPTGKERWLAKVGEGKIKVGKYAVQDEAEEVVNDVKDSLPKAQVIAIDEIGPMELSMPSIKSLIDEVLKLEKPLIAVVHRNVKLNVDGKTYIVTEENRDLLKEKILEEIVRTLG</sequence>
<proteinExistence type="inferred from homology"/>